<evidence type="ECO:0000313" key="5">
    <source>
        <dbReference type="EMBL" id="TLP75556.1"/>
    </source>
</evidence>
<organism evidence="5 6">
    <name type="scientific">Nesterenkonia sphaerica</name>
    <dbReference type="NCBI Taxonomy" id="1804988"/>
    <lineage>
        <taxon>Bacteria</taxon>
        <taxon>Bacillati</taxon>
        <taxon>Actinomycetota</taxon>
        <taxon>Actinomycetes</taxon>
        <taxon>Micrococcales</taxon>
        <taxon>Micrococcaceae</taxon>
        <taxon>Nesterenkonia</taxon>
    </lineage>
</organism>
<dbReference type="InterPro" id="IPR050385">
    <property type="entry name" value="Archaeal_FAD_synthase"/>
</dbReference>
<dbReference type="Gene3D" id="3.40.50.620">
    <property type="entry name" value="HUPs"/>
    <property type="match status" value="1"/>
</dbReference>
<dbReference type="NCBIfam" id="TIGR01518">
    <property type="entry name" value="g3p_cytidyltrns"/>
    <property type="match status" value="1"/>
</dbReference>
<evidence type="ECO:0000256" key="2">
    <source>
        <dbReference type="ARBA" id="ARBA00022695"/>
    </source>
</evidence>
<dbReference type="EMBL" id="VAWA01000008">
    <property type="protein sequence ID" value="TLP75556.1"/>
    <property type="molecule type" value="Genomic_DNA"/>
</dbReference>
<proteinExistence type="predicted"/>
<evidence type="ECO:0000256" key="1">
    <source>
        <dbReference type="ARBA" id="ARBA00022679"/>
    </source>
</evidence>
<dbReference type="GO" id="GO:0005737">
    <property type="term" value="C:cytoplasm"/>
    <property type="evidence" value="ECO:0007669"/>
    <property type="project" value="InterPro"/>
</dbReference>
<dbReference type="OrthoDB" id="9802794at2"/>
<gene>
    <name evidence="5" type="primary">tagD</name>
    <name evidence="5" type="ORF">FEF27_07845</name>
</gene>
<dbReference type="NCBIfam" id="TIGR00125">
    <property type="entry name" value="cyt_tran_rel"/>
    <property type="match status" value="1"/>
</dbReference>
<dbReference type="EC" id="2.7.7.39" evidence="5"/>
<dbReference type="Proteomes" id="UP000306544">
    <property type="component" value="Unassembled WGS sequence"/>
</dbReference>
<evidence type="ECO:0000256" key="3">
    <source>
        <dbReference type="SAM" id="MobiDB-lite"/>
    </source>
</evidence>
<dbReference type="GO" id="GO:0019350">
    <property type="term" value="P:teichoic acid biosynthetic process"/>
    <property type="evidence" value="ECO:0007669"/>
    <property type="project" value="InterPro"/>
</dbReference>
<dbReference type="SUPFAM" id="SSF52374">
    <property type="entry name" value="Nucleotidylyl transferase"/>
    <property type="match status" value="1"/>
</dbReference>
<keyword evidence="2 5" id="KW-0548">Nucleotidyltransferase</keyword>
<dbReference type="InterPro" id="IPR014729">
    <property type="entry name" value="Rossmann-like_a/b/a_fold"/>
</dbReference>
<feature type="region of interest" description="Disordered" evidence="3">
    <location>
        <begin position="141"/>
        <end position="185"/>
    </location>
</feature>
<evidence type="ECO:0000259" key="4">
    <source>
        <dbReference type="Pfam" id="PF01467"/>
    </source>
</evidence>
<name>A0A5R9ACK0_9MICC</name>
<keyword evidence="1 5" id="KW-0808">Transferase</keyword>
<dbReference type="AlphaFoldDB" id="A0A5R9ACK0"/>
<dbReference type="InterPro" id="IPR004821">
    <property type="entry name" value="Cyt_trans-like"/>
</dbReference>
<dbReference type="PANTHER" id="PTHR43793">
    <property type="entry name" value="FAD SYNTHASE"/>
    <property type="match status" value="1"/>
</dbReference>
<accession>A0A5R9ACK0</accession>
<dbReference type="Pfam" id="PF01467">
    <property type="entry name" value="CTP_transf_like"/>
    <property type="match status" value="1"/>
</dbReference>
<dbReference type="GO" id="GO:0046872">
    <property type="term" value="F:metal ion binding"/>
    <property type="evidence" value="ECO:0007669"/>
    <property type="project" value="InterPro"/>
</dbReference>
<keyword evidence="6" id="KW-1185">Reference proteome</keyword>
<sequence length="185" mass="21361">MKRVLTYGTFDLLHWGHIHLLQRAKALGDYLVVGLSTDEFNEAKPGKQPSYHPYEVRKVMLESIRHVDLVIPEQTWEQKRRDVELHEIDVVVMGSDWENSPRFEYLREHCEVVYLPRTEGTSTSDIRRDLLFEAIEYMREDQAAQAGEQSRPARPAASPPPPSTTRLRSLGAAPQTRFPRPPSRD</sequence>
<protein>
    <submittedName>
        <fullName evidence="5">Glycerol-3-phosphate cytidylyltransferase</fullName>
        <ecNumber evidence="5">2.7.7.39</ecNumber>
    </submittedName>
</protein>
<feature type="domain" description="Cytidyltransferase-like" evidence="4">
    <location>
        <begin position="5"/>
        <end position="128"/>
    </location>
</feature>
<evidence type="ECO:0000313" key="6">
    <source>
        <dbReference type="Proteomes" id="UP000306544"/>
    </source>
</evidence>
<reference evidence="5 6" key="1">
    <citation type="submission" date="2019-05" db="EMBL/GenBank/DDBJ databases">
        <title>Nesterenkonia sp. GY239, isolated from the Southern Atlantic Ocean.</title>
        <authorList>
            <person name="Zhang G."/>
        </authorList>
    </citation>
    <scope>NUCLEOTIDE SEQUENCE [LARGE SCALE GENOMIC DNA]</scope>
    <source>
        <strain evidence="5 6">GY239</strain>
    </source>
</reference>
<dbReference type="InterPro" id="IPR006409">
    <property type="entry name" value="G3P_cytidylTrfase"/>
</dbReference>
<dbReference type="GO" id="GO:0047348">
    <property type="term" value="F:glycerol-3-phosphate cytidylyltransferase activity"/>
    <property type="evidence" value="ECO:0007669"/>
    <property type="project" value="UniProtKB-EC"/>
</dbReference>
<dbReference type="PANTHER" id="PTHR43793:SF1">
    <property type="entry name" value="FAD SYNTHASE"/>
    <property type="match status" value="1"/>
</dbReference>
<comment type="caution">
    <text evidence="5">The sequence shown here is derived from an EMBL/GenBank/DDBJ whole genome shotgun (WGS) entry which is preliminary data.</text>
</comment>